<name>A0A644XH21_9ZZZZ</name>
<dbReference type="InterPro" id="IPR050071">
    <property type="entry name" value="Dehydroquinate_synthase"/>
</dbReference>
<dbReference type="Gene3D" id="1.20.1090.10">
    <property type="entry name" value="Dehydroquinate synthase-like - alpha domain"/>
    <property type="match status" value="1"/>
</dbReference>
<evidence type="ECO:0000313" key="4">
    <source>
        <dbReference type="EMBL" id="MPM13424.1"/>
    </source>
</evidence>
<accession>A0A644XH21</accession>
<comment type="caution">
    <text evidence="4">The sequence shown here is derived from an EMBL/GenBank/DDBJ whole genome shotgun (WGS) entry which is preliminary data.</text>
</comment>
<keyword evidence="1" id="KW-0520">NAD</keyword>
<dbReference type="AlphaFoldDB" id="A0A644XH21"/>
<dbReference type="InterPro" id="IPR056179">
    <property type="entry name" value="DHQS_C"/>
</dbReference>
<dbReference type="PANTHER" id="PTHR43622">
    <property type="entry name" value="3-DEHYDROQUINATE SYNTHASE"/>
    <property type="match status" value="1"/>
</dbReference>
<dbReference type="PANTHER" id="PTHR43622:SF7">
    <property type="entry name" value="3-DEHYDROQUINATE SYNTHASE, CHLOROPLASTIC"/>
    <property type="match status" value="1"/>
</dbReference>
<dbReference type="EMBL" id="VSSQ01002117">
    <property type="protein sequence ID" value="MPM13424.1"/>
    <property type="molecule type" value="Genomic_DNA"/>
</dbReference>
<dbReference type="SUPFAM" id="SSF56796">
    <property type="entry name" value="Dehydroquinate synthase-like"/>
    <property type="match status" value="1"/>
</dbReference>
<gene>
    <name evidence="4" type="primary">aroB_17</name>
    <name evidence="4" type="ORF">SDC9_59781</name>
</gene>
<keyword evidence="2 4" id="KW-0456">Lyase</keyword>
<dbReference type="GO" id="GO:0003856">
    <property type="term" value="F:3-dehydroquinate synthase activity"/>
    <property type="evidence" value="ECO:0007669"/>
    <property type="project" value="UniProtKB-EC"/>
</dbReference>
<dbReference type="EC" id="4.2.3.4" evidence="4"/>
<sequence>MVKTLLIADKASYLDAVDVISGGSPYLKKISSFSELFPFIKRVTEIKSEIVARDPFEKGERKLLNLGHTFGHALEKLCGLSHGEAVSIGIALCAKLSSKLRLLPKSAEDKIIRDLESLALPHIPPVHPRELAEVMTKDKKKDGEAIQLILLEGIGKAVIYPITIDRLKGLLNDLS</sequence>
<evidence type="ECO:0000256" key="1">
    <source>
        <dbReference type="ARBA" id="ARBA00023027"/>
    </source>
</evidence>
<reference evidence="4" key="1">
    <citation type="submission" date="2019-08" db="EMBL/GenBank/DDBJ databases">
        <authorList>
            <person name="Kucharzyk K."/>
            <person name="Murdoch R.W."/>
            <person name="Higgins S."/>
            <person name="Loffler F."/>
        </authorList>
    </citation>
    <scope>NUCLEOTIDE SEQUENCE</scope>
</reference>
<dbReference type="Pfam" id="PF24621">
    <property type="entry name" value="DHQS_C"/>
    <property type="match status" value="1"/>
</dbReference>
<proteinExistence type="predicted"/>
<feature type="domain" description="3-dehydroquinate synthase C-terminal" evidence="3">
    <location>
        <begin position="2"/>
        <end position="141"/>
    </location>
</feature>
<evidence type="ECO:0000259" key="3">
    <source>
        <dbReference type="Pfam" id="PF24621"/>
    </source>
</evidence>
<evidence type="ECO:0000256" key="2">
    <source>
        <dbReference type="ARBA" id="ARBA00023239"/>
    </source>
</evidence>
<protein>
    <submittedName>
        <fullName evidence="4">3-dehydroquinate synthase</fullName>
        <ecNumber evidence="4">4.2.3.4</ecNumber>
    </submittedName>
</protein>
<dbReference type="GO" id="GO:0009073">
    <property type="term" value="P:aromatic amino acid family biosynthetic process"/>
    <property type="evidence" value="ECO:0007669"/>
    <property type="project" value="TreeGrafter"/>
</dbReference>
<organism evidence="4">
    <name type="scientific">bioreactor metagenome</name>
    <dbReference type="NCBI Taxonomy" id="1076179"/>
    <lineage>
        <taxon>unclassified sequences</taxon>
        <taxon>metagenomes</taxon>
        <taxon>ecological metagenomes</taxon>
    </lineage>
</organism>